<gene>
    <name evidence="1" type="ORF">HZS54_19025</name>
</gene>
<dbReference type="AlphaFoldDB" id="A0A7D5TI74"/>
<dbReference type="GeneID" id="56084728"/>
<evidence type="ECO:0000313" key="1">
    <source>
        <dbReference type="EMBL" id="QLH83596.1"/>
    </source>
</evidence>
<accession>A0A7D5TI74</accession>
<dbReference type="Proteomes" id="UP000509346">
    <property type="component" value="Chromosome"/>
</dbReference>
<protein>
    <submittedName>
        <fullName evidence="1">Uncharacterized protein</fullName>
    </submittedName>
</protein>
<dbReference type="RefSeq" id="WP_179918639.1">
    <property type="nucleotide sequence ID" value="NZ_CP058909.1"/>
</dbReference>
<dbReference type="OrthoDB" id="307566at2157"/>
<dbReference type="KEGG" id="hpel:HZS54_19025"/>
<organism evidence="1 2">
    <name type="scientific">Halosimplex pelagicum</name>
    <dbReference type="NCBI Taxonomy" id="869886"/>
    <lineage>
        <taxon>Archaea</taxon>
        <taxon>Methanobacteriati</taxon>
        <taxon>Methanobacteriota</taxon>
        <taxon>Stenosarchaea group</taxon>
        <taxon>Halobacteria</taxon>
        <taxon>Halobacteriales</taxon>
        <taxon>Haloarculaceae</taxon>
        <taxon>Halosimplex</taxon>
    </lineage>
</organism>
<reference evidence="1 2" key="1">
    <citation type="submission" date="2020-07" db="EMBL/GenBank/DDBJ databases">
        <title>Halosimplex litoreum sp. nov. and Halosimplex rubrum sp. nov., isolated from different salt environments.</title>
        <authorList>
            <person name="Cui H."/>
        </authorList>
    </citation>
    <scope>NUCLEOTIDE SEQUENCE [LARGE SCALE GENOMIC DNA]</scope>
    <source>
        <strain evidence="1 2">R2</strain>
    </source>
</reference>
<evidence type="ECO:0000313" key="2">
    <source>
        <dbReference type="Proteomes" id="UP000509346"/>
    </source>
</evidence>
<name>A0A7D5TI74_9EURY</name>
<dbReference type="EMBL" id="CP058909">
    <property type="protein sequence ID" value="QLH83596.1"/>
    <property type="molecule type" value="Genomic_DNA"/>
</dbReference>
<keyword evidence="2" id="KW-1185">Reference proteome</keyword>
<proteinExistence type="predicted"/>
<sequence>MTRSGRPTLLLCICLLLFALVAGYPFGIDAEQRALDAEERYLSAEFENASCVESWGTSSPVVEEESSVVNRTGDGAYVEVSHPYFYGTDSDEVDGASEAVYRVTADNETRVSGDTVVPC</sequence>